<dbReference type="AlphaFoldDB" id="A0A0J7IYC1"/>
<name>A0A0J7IYC1_9FLAO</name>
<sequence length="123" mass="13597">MKLKHLRLGAIGLLVFFGNTVKSQSNNGAPKMGKYGCTAAKYSGGSYQYIPKGSFTLKKDGTYTYSGFEKPSNGKFTVDEKGNLHFKGGYLNDGTAEKIDRPDKFFLVFPTIPDHRWTCGLVQ</sequence>
<dbReference type="PATRIC" id="fig|1304281.5.peg.1982"/>
<dbReference type="EMBL" id="LFNG01000012">
    <property type="protein sequence ID" value="KMQ70809.1"/>
    <property type="molecule type" value="Genomic_DNA"/>
</dbReference>
<protein>
    <submittedName>
        <fullName evidence="1">Uncharacterized protein</fullName>
    </submittedName>
</protein>
<reference evidence="1 2" key="1">
    <citation type="journal article" date="2004" name="Int. J. Syst. Evol. Microbiol.">
        <title>Kaistella koreensis gen. nov., sp. nov., a novel member of the Chryseobacterium-Bergeyella-Riemerella branch.</title>
        <authorList>
            <person name="Kim M.K."/>
            <person name="Im W.T."/>
            <person name="Shin Y.K."/>
            <person name="Lim J.H."/>
            <person name="Kim S.H."/>
            <person name="Lee B.C."/>
            <person name="Park M.Y."/>
            <person name="Lee K.Y."/>
            <person name="Lee S.T."/>
        </authorList>
    </citation>
    <scope>NUCLEOTIDE SEQUENCE [LARGE SCALE GENOMIC DNA]</scope>
    <source>
        <strain evidence="1 2">CCUG 49689</strain>
    </source>
</reference>
<accession>A0A0J7IYC1</accession>
<keyword evidence="2" id="KW-1185">Reference proteome</keyword>
<organism evidence="1 2">
    <name type="scientific">Chryseobacterium koreense CCUG 49689</name>
    <dbReference type="NCBI Taxonomy" id="1304281"/>
    <lineage>
        <taxon>Bacteria</taxon>
        <taxon>Pseudomonadati</taxon>
        <taxon>Bacteroidota</taxon>
        <taxon>Flavobacteriia</taxon>
        <taxon>Flavobacteriales</taxon>
        <taxon>Weeksellaceae</taxon>
        <taxon>Chryseobacterium group</taxon>
        <taxon>Chryseobacterium</taxon>
    </lineage>
</organism>
<proteinExistence type="predicted"/>
<dbReference type="RefSeq" id="WP_048499754.1">
    <property type="nucleotide sequence ID" value="NZ_LFNG01000012.1"/>
</dbReference>
<evidence type="ECO:0000313" key="1">
    <source>
        <dbReference type="EMBL" id="KMQ70809.1"/>
    </source>
</evidence>
<evidence type="ECO:0000313" key="2">
    <source>
        <dbReference type="Proteomes" id="UP000035900"/>
    </source>
</evidence>
<comment type="caution">
    <text evidence="1">The sequence shown here is derived from an EMBL/GenBank/DDBJ whole genome shotgun (WGS) entry which is preliminary data.</text>
</comment>
<dbReference type="OrthoDB" id="664988at2"/>
<dbReference type="Proteomes" id="UP000035900">
    <property type="component" value="Unassembled WGS sequence"/>
</dbReference>
<gene>
    <name evidence="1" type="ORF">ACM44_09225</name>
</gene>